<feature type="non-terminal residue" evidence="2">
    <location>
        <position position="1"/>
    </location>
</feature>
<accession>A0ABD0JMZ1</accession>
<feature type="region of interest" description="Disordered" evidence="1">
    <location>
        <begin position="146"/>
        <end position="165"/>
    </location>
</feature>
<feature type="region of interest" description="Disordered" evidence="1">
    <location>
        <begin position="1"/>
        <end position="35"/>
    </location>
</feature>
<feature type="compositionally biased region" description="Basic and acidic residues" evidence="1">
    <location>
        <begin position="148"/>
        <end position="159"/>
    </location>
</feature>
<reference evidence="2 3" key="1">
    <citation type="journal article" date="2023" name="Sci. Data">
        <title>Genome assembly of the Korean intertidal mud-creeper Batillaria attramentaria.</title>
        <authorList>
            <person name="Patra A.K."/>
            <person name="Ho P.T."/>
            <person name="Jun S."/>
            <person name="Lee S.J."/>
            <person name="Kim Y."/>
            <person name="Won Y.J."/>
        </authorList>
    </citation>
    <scope>NUCLEOTIDE SEQUENCE [LARGE SCALE GENOMIC DNA]</scope>
    <source>
        <strain evidence="2">Wonlab-2016</strain>
    </source>
</reference>
<proteinExistence type="predicted"/>
<sequence length="165" mass="18179">DAISNHEPQPLATPGLVTSRRYPHPRGMVRPSRDVGIENGRAASTSLSIPAPPKPSSRLHGELEEGRLQLADDYRGTAADIRAAWQQWIVAIPTAGACLFTRNLPRPPRTNSGITGAYRKRARLQPRWRSQTPADAPMSWARFLGGKLGKDRRPEDRTGRGLGFI</sequence>
<feature type="non-terminal residue" evidence="2">
    <location>
        <position position="165"/>
    </location>
</feature>
<dbReference type="Proteomes" id="UP001519460">
    <property type="component" value="Unassembled WGS sequence"/>
</dbReference>
<protein>
    <submittedName>
        <fullName evidence="2">Uncharacterized protein</fullName>
    </submittedName>
</protein>
<name>A0ABD0JMZ1_9CAEN</name>
<dbReference type="EMBL" id="JACVVK020000384">
    <property type="protein sequence ID" value="KAK7476148.1"/>
    <property type="molecule type" value="Genomic_DNA"/>
</dbReference>
<evidence type="ECO:0000313" key="2">
    <source>
        <dbReference type="EMBL" id="KAK7476148.1"/>
    </source>
</evidence>
<comment type="caution">
    <text evidence="2">The sequence shown here is derived from an EMBL/GenBank/DDBJ whole genome shotgun (WGS) entry which is preliminary data.</text>
</comment>
<organism evidence="2 3">
    <name type="scientific">Batillaria attramentaria</name>
    <dbReference type="NCBI Taxonomy" id="370345"/>
    <lineage>
        <taxon>Eukaryota</taxon>
        <taxon>Metazoa</taxon>
        <taxon>Spiralia</taxon>
        <taxon>Lophotrochozoa</taxon>
        <taxon>Mollusca</taxon>
        <taxon>Gastropoda</taxon>
        <taxon>Caenogastropoda</taxon>
        <taxon>Sorbeoconcha</taxon>
        <taxon>Cerithioidea</taxon>
        <taxon>Batillariidae</taxon>
        <taxon>Batillaria</taxon>
    </lineage>
</organism>
<dbReference type="AlphaFoldDB" id="A0ABD0JMZ1"/>
<gene>
    <name evidence="2" type="ORF">BaRGS_00032641</name>
</gene>
<evidence type="ECO:0000313" key="3">
    <source>
        <dbReference type="Proteomes" id="UP001519460"/>
    </source>
</evidence>
<keyword evidence="3" id="KW-1185">Reference proteome</keyword>
<evidence type="ECO:0000256" key="1">
    <source>
        <dbReference type="SAM" id="MobiDB-lite"/>
    </source>
</evidence>